<comment type="caution">
    <text evidence="2">The sequence shown here is derived from an EMBL/GenBank/DDBJ whole genome shotgun (WGS) entry which is preliminary data.</text>
</comment>
<protein>
    <recommendedName>
        <fullName evidence="4">Alginate export domain-containing protein</fullName>
    </recommendedName>
</protein>
<name>A0A1G1KS44_9BACT</name>
<dbReference type="Proteomes" id="UP000178187">
    <property type="component" value="Unassembled WGS sequence"/>
</dbReference>
<evidence type="ECO:0000313" key="3">
    <source>
        <dbReference type="Proteomes" id="UP000178187"/>
    </source>
</evidence>
<dbReference type="AlphaFoldDB" id="A0A1G1KS44"/>
<dbReference type="EMBL" id="MHFR01000058">
    <property type="protein sequence ID" value="OGW95760.1"/>
    <property type="molecule type" value="Genomic_DNA"/>
</dbReference>
<keyword evidence="1" id="KW-0812">Transmembrane</keyword>
<reference evidence="2 3" key="1">
    <citation type="journal article" date="2016" name="Nat. Commun.">
        <title>Thousands of microbial genomes shed light on interconnected biogeochemical processes in an aquifer system.</title>
        <authorList>
            <person name="Anantharaman K."/>
            <person name="Brown C.T."/>
            <person name="Hug L.A."/>
            <person name="Sharon I."/>
            <person name="Castelle C.J."/>
            <person name="Probst A.J."/>
            <person name="Thomas B.C."/>
            <person name="Singh A."/>
            <person name="Wilkins M.J."/>
            <person name="Karaoz U."/>
            <person name="Brodie E.L."/>
            <person name="Williams K.H."/>
            <person name="Hubbard S.S."/>
            <person name="Banfield J.F."/>
        </authorList>
    </citation>
    <scope>NUCLEOTIDE SEQUENCE [LARGE SCALE GENOMIC DNA]</scope>
</reference>
<proteinExistence type="predicted"/>
<organism evidence="2 3">
    <name type="scientific">Candidatus Danuiimicrobium aquiferis</name>
    <dbReference type="NCBI Taxonomy" id="1801832"/>
    <lineage>
        <taxon>Bacteria</taxon>
        <taxon>Pseudomonadati</taxon>
        <taxon>Candidatus Omnitrophota</taxon>
        <taxon>Candidatus Danuiimicrobium</taxon>
    </lineage>
</organism>
<feature type="transmembrane region" description="Helical" evidence="1">
    <location>
        <begin position="127"/>
        <end position="151"/>
    </location>
</feature>
<evidence type="ECO:0008006" key="4">
    <source>
        <dbReference type="Google" id="ProtNLM"/>
    </source>
</evidence>
<gene>
    <name evidence="2" type="ORF">A3G33_05815</name>
</gene>
<sequence length="525" mass="59674">MQAKEKTSNLRKSLAQQLALASNQIIARDPMPLAFCHSRTFLSGISAINVSPTSPNHISSEPMSYSNNSLYHTNVDSRLKPAGMTSSSEPNGPVNLPAPFPWIGAKTLVPIVPITQTRHAQSHFSRWFRTAAAIAIAILIPSFVFASMSLFNTNISGYIKNLNIFTKTSGFTPEVVDNPLAVTEKNEQLFETPNRLRLKLRSTYKISDSKRIIAKIDYDQQAKFGSLVGSGDFRISQNQTENRRFLDLSQTLVEKKDYFYEHRLYRASAAYESDFLNLEVGRQQIPWGVGYFFTPTDVFNPFNPTQVELDERDGVDAVNLISRKYKGIKSQFIYTPRGRELHPQRYLARFSGDFKNYEIGVLGGGIHRDFVSGFDLAGNIRGSAIRGEFLYREAHFENDFIKFTLNADYNFPYNFYGLLEYHFNGQGNRSPGAYKLDHLIRGDIQQLGRNYIAVMAGHDITPLIRIENRAILNIDDFSLFIRPEIRYEIFPNFIITGATQLFAGNEKDEFGRPKNLYLTEAKYSF</sequence>
<keyword evidence="1" id="KW-0472">Membrane</keyword>
<accession>A0A1G1KS44</accession>
<evidence type="ECO:0000313" key="2">
    <source>
        <dbReference type="EMBL" id="OGW95760.1"/>
    </source>
</evidence>
<evidence type="ECO:0000256" key="1">
    <source>
        <dbReference type="SAM" id="Phobius"/>
    </source>
</evidence>
<keyword evidence="1" id="KW-1133">Transmembrane helix</keyword>